<evidence type="ECO:0000259" key="1">
    <source>
        <dbReference type="Pfam" id="PF18658"/>
    </source>
</evidence>
<dbReference type="SUPFAM" id="SSF53098">
    <property type="entry name" value="Ribonuclease H-like"/>
    <property type="match status" value="1"/>
</dbReference>
<proteinExistence type="predicted"/>
<dbReference type="InterPro" id="IPR040647">
    <property type="entry name" value="SPIN-DOC_Znf-C2H2"/>
</dbReference>
<reference evidence="2 3" key="1">
    <citation type="submission" date="2021-05" db="EMBL/GenBank/DDBJ databases">
        <authorList>
            <person name="Zahm M."/>
            <person name="Klopp C."/>
            <person name="Cabau C."/>
            <person name="Kuhl H."/>
            <person name="Suciu R."/>
            <person name="Ciorpac M."/>
            <person name="Holostenco D."/>
            <person name="Gessner J."/>
            <person name="Wuertz S."/>
            <person name="Hohne C."/>
            <person name="Stock M."/>
            <person name="Gislard M."/>
            <person name="Lluch J."/>
            <person name="Milhes M."/>
            <person name="Lampietro C."/>
            <person name="Lopez Roques C."/>
            <person name="Donnadieu C."/>
            <person name="Du K."/>
            <person name="Schartl M."/>
            <person name="Guiguen Y."/>
        </authorList>
    </citation>
    <scope>NUCLEOTIDE SEQUENCE [LARGE SCALE GENOMIC DNA]</scope>
    <source>
        <strain evidence="2">Hh-F2</strain>
        <tissue evidence="2">Blood</tissue>
    </source>
</reference>
<name>A0ABR1A0T3_HUSHU</name>
<evidence type="ECO:0000313" key="3">
    <source>
        <dbReference type="Proteomes" id="UP001369086"/>
    </source>
</evidence>
<organism evidence="2 3">
    <name type="scientific">Huso huso</name>
    <name type="common">Beluga</name>
    <name type="synonym">Acipenser huso</name>
    <dbReference type="NCBI Taxonomy" id="61971"/>
    <lineage>
        <taxon>Eukaryota</taxon>
        <taxon>Metazoa</taxon>
        <taxon>Chordata</taxon>
        <taxon>Craniata</taxon>
        <taxon>Vertebrata</taxon>
        <taxon>Euteleostomi</taxon>
        <taxon>Actinopterygii</taxon>
        <taxon>Chondrostei</taxon>
        <taxon>Acipenseriformes</taxon>
        <taxon>Acipenseridae</taxon>
        <taxon>Huso</taxon>
    </lineage>
</organism>
<keyword evidence="3" id="KW-1185">Reference proteome</keyword>
<comment type="caution">
    <text evidence="2">The sequence shown here is derived from an EMBL/GenBank/DDBJ whole genome shotgun (WGS) entry which is preliminary data.</text>
</comment>
<protein>
    <submittedName>
        <fullName evidence="2">General mRNAion factor II-I repeat domain-containing protein 2-like</fullName>
    </submittedName>
</protein>
<sequence>LKKITLPIAHSRFAALKEKKMEPPKKKRSIVEEGRTFQEKWSSSYFVIKNGEKALCLICKQQIPAMKEYNVKRHYETNHGSYNSLVGDQRKKKLEQLRRELSAQQSIFKNVSKASEAATRDSYVVAHEIAKRSKPFSEGEFIKHCMVKVAEIVCPEKKAAFQDISLSKMTVTRRIEDIGSDLKRQLIERTEKLGAFSIALDESTDIGDTAQLLIFIWSVSENFEISEDLLSLESLKDRSRGVDICDAVCPALDSHSLKLSSLVSVTTDGAPAMMGGKAGAVALISKKVLEDGGVDIIHYHCIIHQEAIAAHVLGMGHVMDIVIKTVNLIKSRGLNHRQFKAFLEQSEAEFGDVIYFTAVRWLSRGATLKRFFLLRKEIADFMHQKGQDLPQLSDIEWICDLAFLTDLTSLLNDLNLKLQGHGKLISSLFDSVKSFERKLQLLQGQLKEGSLAHFPACKELLEEEGKVLDHLCSDKNNQIMEKLQAEFRHRFSDFRSHEQAFDIFQDPFKCAPEGAPTEMQFELIDLQESQEAKTAFREQSLIQFYQSLSPTTYPALRQHAFQMASLFGSTYTCEKTFSTMNINKSKLRSRLTDDHLHSVLRIATTGLEPRLSEIVAGRSQHHKSHASRQ</sequence>
<gene>
    <name evidence="2" type="ORF">HHUSO_G5300</name>
</gene>
<dbReference type="InterPro" id="IPR012337">
    <property type="entry name" value="RNaseH-like_sf"/>
</dbReference>
<feature type="non-terminal residue" evidence="2">
    <location>
        <position position="1"/>
    </location>
</feature>
<feature type="domain" description="SPIN-DOC-like zinc-finger" evidence="1">
    <location>
        <begin position="38"/>
        <end position="96"/>
    </location>
</feature>
<dbReference type="Pfam" id="PF18658">
    <property type="entry name" value="zf-C2H2_12"/>
    <property type="match status" value="1"/>
</dbReference>
<dbReference type="EMBL" id="JAHFZB010000004">
    <property type="protein sequence ID" value="KAK6490688.1"/>
    <property type="molecule type" value="Genomic_DNA"/>
</dbReference>
<accession>A0ABR1A0T3</accession>
<evidence type="ECO:0000313" key="2">
    <source>
        <dbReference type="EMBL" id="KAK6490688.1"/>
    </source>
</evidence>
<dbReference type="Proteomes" id="UP001369086">
    <property type="component" value="Unassembled WGS sequence"/>
</dbReference>
<dbReference type="PANTHER" id="PTHR45913">
    <property type="entry name" value="EPM2A-INTERACTING PROTEIN 1"/>
    <property type="match status" value="1"/>
</dbReference>
<dbReference type="PANTHER" id="PTHR45913:SF5">
    <property type="entry name" value="GENERAL TRANSCRIPTION FACTOR II-I REPEAT DOMAIN-CONTAINING PROTEIN 2A-LIKE PROTEIN"/>
    <property type="match status" value="1"/>
</dbReference>